<dbReference type="InterPro" id="IPR050078">
    <property type="entry name" value="Ribosomal_L11_MeTrfase_PrmA"/>
</dbReference>
<dbReference type="GO" id="GO:0032259">
    <property type="term" value="P:methylation"/>
    <property type="evidence" value="ECO:0007669"/>
    <property type="project" value="UniProtKB-KW"/>
</dbReference>
<dbReference type="EMBL" id="DYZA01000118">
    <property type="protein sequence ID" value="HJD97191.1"/>
    <property type="molecule type" value="Genomic_DNA"/>
</dbReference>
<keyword evidence="3" id="KW-0689">Ribosomal protein</keyword>
<sequence>MRRPCRANGRFCAGSFPQPEVLPDRDWNAGWRSYFTPVEAGDFLILPPWMKDEDAGGRIPVIIEPKSAFGTGHHPTTTMCLEAMSRLRAAGAMKAGQRFLDMGTGTGILGIGCVKMGLSGFGADIDPLSIDNARENCEMNGIAEGFEIREGSVELVRGQKFDVVIANILAGPLREMAPALIPLVRPGGCLILSGFLAVQAPGMREAYACMGEPE</sequence>
<dbReference type="GO" id="GO:0005840">
    <property type="term" value="C:ribosome"/>
    <property type="evidence" value="ECO:0007669"/>
    <property type="project" value="UniProtKB-KW"/>
</dbReference>
<keyword evidence="3" id="KW-0687">Ribonucleoprotein</keyword>
<feature type="non-terminal residue" evidence="3">
    <location>
        <position position="214"/>
    </location>
</feature>
<dbReference type="AlphaFoldDB" id="A0A921DRM3"/>
<dbReference type="GO" id="GO:0008276">
    <property type="term" value="F:protein methyltransferase activity"/>
    <property type="evidence" value="ECO:0007669"/>
    <property type="project" value="TreeGrafter"/>
</dbReference>
<dbReference type="Gene3D" id="1.20.5.1350">
    <property type="match status" value="1"/>
</dbReference>
<dbReference type="Pfam" id="PF06325">
    <property type="entry name" value="PrmA"/>
    <property type="match status" value="1"/>
</dbReference>
<dbReference type="RefSeq" id="WP_304122101.1">
    <property type="nucleotide sequence ID" value="NZ_DYZA01000118.1"/>
</dbReference>
<reference evidence="3" key="2">
    <citation type="submission" date="2021-09" db="EMBL/GenBank/DDBJ databases">
        <authorList>
            <person name="Gilroy R."/>
        </authorList>
    </citation>
    <scope>NUCLEOTIDE SEQUENCE</scope>
    <source>
        <strain evidence="3">ChiGjej2B2-19336</strain>
    </source>
</reference>
<protein>
    <submittedName>
        <fullName evidence="3">50S ribosomal protein L11 methyltransferase</fullName>
    </submittedName>
</protein>
<dbReference type="Proteomes" id="UP000698963">
    <property type="component" value="Unassembled WGS sequence"/>
</dbReference>
<organism evidence="3 4">
    <name type="scientific">Mailhella massiliensis</name>
    <dbReference type="NCBI Taxonomy" id="1903261"/>
    <lineage>
        <taxon>Bacteria</taxon>
        <taxon>Pseudomonadati</taxon>
        <taxon>Thermodesulfobacteriota</taxon>
        <taxon>Desulfovibrionia</taxon>
        <taxon>Desulfovibrionales</taxon>
        <taxon>Desulfovibrionaceae</taxon>
        <taxon>Mailhella</taxon>
    </lineage>
</organism>
<gene>
    <name evidence="3" type="ORF">K8W16_06065</name>
</gene>
<dbReference type="SUPFAM" id="SSF53335">
    <property type="entry name" value="S-adenosyl-L-methionine-dependent methyltransferases"/>
    <property type="match status" value="1"/>
</dbReference>
<evidence type="ECO:0000313" key="4">
    <source>
        <dbReference type="Proteomes" id="UP000698963"/>
    </source>
</evidence>
<evidence type="ECO:0000256" key="1">
    <source>
        <dbReference type="ARBA" id="ARBA00022603"/>
    </source>
</evidence>
<dbReference type="PANTHER" id="PTHR43648:SF1">
    <property type="entry name" value="ELECTRON TRANSFER FLAVOPROTEIN BETA SUBUNIT LYSINE METHYLTRANSFERASE"/>
    <property type="match status" value="1"/>
</dbReference>
<name>A0A921DRM3_9BACT</name>
<keyword evidence="2" id="KW-0808">Transferase</keyword>
<proteinExistence type="predicted"/>
<dbReference type="PANTHER" id="PTHR43648">
    <property type="entry name" value="ELECTRON TRANSFER FLAVOPROTEIN BETA SUBUNIT LYSINE METHYLTRANSFERASE"/>
    <property type="match status" value="1"/>
</dbReference>
<reference evidence="3" key="1">
    <citation type="journal article" date="2021" name="PeerJ">
        <title>Extensive microbial diversity within the chicken gut microbiome revealed by metagenomics and culture.</title>
        <authorList>
            <person name="Gilroy R."/>
            <person name="Ravi A."/>
            <person name="Getino M."/>
            <person name="Pursley I."/>
            <person name="Horton D.L."/>
            <person name="Alikhan N.F."/>
            <person name="Baker D."/>
            <person name="Gharbi K."/>
            <person name="Hall N."/>
            <person name="Watson M."/>
            <person name="Adriaenssens E.M."/>
            <person name="Foster-Nyarko E."/>
            <person name="Jarju S."/>
            <person name="Secka A."/>
            <person name="Antonio M."/>
            <person name="Oren A."/>
            <person name="Chaudhuri R.R."/>
            <person name="La Ragione R."/>
            <person name="Hildebrand F."/>
            <person name="Pallen M.J."/>
        </authorList>
    </citation>
    <scope>NUCLEOTIDE SEQUENCE</scope>
    <source>
        <strain evidence="3">ChiGjej2B2-19336</strain>
    </source>
</reference>
<evidence type="ECO:0000313" key="3">
    <source>
        <dbReference type="EMBL" id="HJD97191.1"/>
    </source>
</evidence>
<comment type="caution">
    <text evidence="3">The sequence shown here is derived from an EMBL/GenBank/DDBJ whole genome shotgun (WGS) entry which is preliminary data.</text>
</comment>
<keyword evidence="1 3" id="KW-0489">Methyltransferase</keyword>
<evidence type="ECO:0000256" key="2">
    <source>
        <dbReference type="ARBA" id="ARBA00022679"/>
    </source>
</evidence>
<accession>A0A921DRM3</accession>
<dbReference type="InterPro" id="IPR029063">
    <property type="entry name" value="SAM-dependent_MTases_sf"/>
</dbReference>
<dbReference type="Gene3D" id="3.40.50.150">
    <property type="entry name" value="Vaccinia Virus protein VP39"/>
    <property type="match status" value="1"/>
</dbReference>